<keyword evidence="3" id="KW-1185">Reference proteome</keyword>
<evidence type="ECO:0000313" key="2">
    <source>
        <dbReference type="EMBL" id="CAG7653568.1"/>
    </source>
</evidence>
<dbReference type="Proteomes" id="UP000730618">
    <property type="component" value="Unassembled WGS sequence"/>
</dbReference>
<evidence type="ECO:0008006" key="4">
    <source>
        <dbReference type="Google" id="ProtNLM"/>
    </source>
</evidence>
<feature type="compositionally biased region" description="Basic residues" evidence="1">
    <location>
        <begin position="54"/>
        <end position="66"/>
    </location>
</feature>
<accession>A0ABM8VPZ5</accession>
<dbReference type="EMBL" id="CAJVCE010000020">
    <property type="protein sequence ID" value="CAG7653568.1"/>
    <property type="molecule type" value="Genomic_DNA"/>
</dbReference>
<comment type="caution">
    <text evidence="2">The sequence shown here is derived from an EMBL/GenBank/DDBJ whole genome shotgun (WGS) entry which is preliminary data.</text>
</comment>
<reference evidence="2 3" key="1">
    <citation type="submission" date="2021-06" db="EMBL/GenBank/DDBJ databases">
        <authorList>
            <person name="Criscuolo A."/>
        </authorList>
    </citation>
    <scope>NUCLEOTIDE SEQUENCE [LARGE SCALE GENOMIC DNA]</scope>
    <source>
        <strain evidence="3">CIP 111802</strain>
    </source>
</reference>
<evidence type="ECO:0000313" key="3">
    <source>
        <dbReference type="Proteomes" id="UP000730618"/>
    </source>
</evidence>
<name>A0ABM8VPZ5_9BACL</name>
<feature type="region of interest" description="Disordered" evidence="1">
    <location>
        <begin position="25"/>
        <end position="98"/>
    </location>
</feature>
<dbReference type="RefSeq" id="WP_218101736.1">
    <property type="nucleotide sequence ID" value="NZ_CAJVCE010000020.1"/>
</dbReference>
<sequence length="98" mass="10295">MSPEIIAFVIILLLLASLAIRAAMRKPGRPRKHDQGATDSAHSFGLTDMDADRRHHHNHHNHHHNHHPGDSGHHGHGHGHSDSGGGSDSGGDGGGGGD</sequence>
<gene>
    <name evidence="2" type="ORF">PAECIP111802_05523</name>
</gene>
<protein>
    <recommendedName>
        <fullName evidence="4">Secreted protein</fullName>
    </recommendedName>
</protein>
<proteinExistence type="predicted"/>
<feature type="compositionally biased region" description="Gly residues" evidence="1">
    <location>
        <begin position="82"/>
        <end position="98"/>
    </location>
</feature>
<evidence type="ECO:0000256" key="1">
    <source>
        <dbReference type="SAM" id="MobiDB-lite"/>
    </source>
</evidence>
<organism evidence="2 3">
    <name type="scientific">Paenibacillus allorhizosphaerae</name>
    <dbReference type="NCBI Taxonomy" id="2849866"/>
    <lineage>
        <taxon>Bacteria</taxon>
        <taxon>Bacillati</taxon>
        <taxon>Bacillota</taxon>
        <taxon>Bacilli</taxon>
        <taxon>Bacillales</taxon>
        <taxon>Paenibacillaceae</taxon>
        <taxon>Paenibacillus</taxon>
    </lineage>
</organism>